<keyword evidence="1" id="KW-1015">Disulfide bond</keyword>
<dbReference type="PROSITE" id="PS00280">
    <property type="entry name" value="BPTI_KUNITZ_1"/>
    <property type="match status" value="1"/>
</dbReference>
<proteinExistence type="predicted"/>
<sequence>MNEGCAMCVPMHKPGVCPDHNMNSYSSILGGALGSGYSADTGNPGTDMDMEGDNDSDNKDSGDDDNDSAMKEDMTCRVTCRDDADCSGKKKCCGICGSRCVDPVETFTCSEEASKMDEYLQFLREVEKAVRQSQTSEKDPMEGNTLNLLDRISNVPHVWLPECEEDGHLFKPLQCEYYVDELEENQTPVPYRCFCVDRLGSRLPGTEGVDHNDAKACLEKSGVCPYLTYKPEDIDTALHTCTADVDCLGEHKCCPDGVGKVCAPAAKSHMMATTDRLMSALCKINSSMCKGTCMDTWENDGVACRCALRNKYGPFCEHVLDSSIPLRDTVCRRKYVTRLIFEKQFDEHVRNPQGIVLLYQDYIRQMYEMSEDYEWEDDDLTMVKYECTSDGHFEPMQCVRDVMTWTDIACYCVDSNGKELVGTRKHVDDGMPNCGGSDQRMCLVGYPLHNSDGDMLECGQNVNSCPKGYTCTQGAYGNQHCCMTKEGMQNVCHLPADVGMDCEEDEWTESSSATLYFFDGQQCVPFEFKGCGGNKNRFSSKMDCEKRCKDKVHEGSCPAVPFKVNVKADAAKCKDHCSEDNDCDDAYKCCQSSCGRRCFPTIR</sequence>
<dbReference type="SUPFAM" id="SSF57256">
    <property type="entry name" value="Elafin-like"/>
    <property type="match status" value="2"/>
</dbReference>
<dbReference type="OrthoDB" id="5912026at2759"/>
<dbReference type="GO" id="GO:0005576">
    <property type="term" value="C:extracellular region"/>
    <property type="evidence" value="ECO:0007669"/>
    <property type="project" value="InterPro"/>
</dbReference>
<gene>
    <name evidence="7" type="ORF">EGW08_007230</name>
</gene>
<dbReference type="PANTHER" id="PTHR47769">
    <property type="entry name" value="WAP FOUR-DISULFIDE CORE DOMAIN PROTEIN 8"/>
    <property type="match status" value="1"/>
</dbReference>
<feature type="domain" description="WAP" evidence="6">
    <location>
        <begin position="550"/>
        <end position="602"/>
    </location>
</feature>
<dbReference type="GO" id="GO:0004867">
    <property type="term" value="F:serine-type endopeptidase inhibitor activity"/>
    <property type="evidence" value="ECO:0007669"/>
    <property type="project" value="InterPro"/>
</dbReference>
<dbReference type="AlphaFoldDB" id="A0A433TTT9"/>
<comment type="caution">
    <text evidence="2">Lacks conserved residue(s) required for the propagation of feature annotation.</text>
</comment>
<feature type="non-terminal residue" evidence="7">
    <location>
        <position position="603"/>
    </location>
</feature>
<dbReference type="SUPFAM" id="SSF57610">
    <property type="entry name" value="Thyroglobulin type-1 domain"/>
    <property type="match status" value="2"/>
</dbReference>
<dbReference type="Proteomes" id="UP000271974">
    <property type="component" value="Unassembled WGS sequence"/>
</dbReference>
<feature type="domain" description="Thyroglobulin type-1" evidence="5">
    <location>
        <begin position="380"/>
        <end position="434"/>
    </location>
</feature>
<dbReference type="InterPro" id="IPR036645">
    <property type="entry name" value="Elafin-like_sf"/>
</dbReference>
<dbReference type="InterPro" id="IPR002223">
    <property type="entry name" value="Kunitz_BPTI"/>
</dbReference>
<accession>A0A433TTT9</accession>
<dbReference type="Pfam" id="PF00095">
    <property type="entry name" value="WAP"/>
    <property type="match status" value="3"/>
</dbReference>
<evidence type="ECO:0000259" key="6">
    <source>
        <dbReference type="PROSITE" id="PS51390"/>
    </source>
</evidence>
<dbReference type="PROSITE" id="PS50279">
    <property type="entry name" value="BPTI_KUNITZ_2"/>
    <property type="match status" value="1"/>
</dbReference>
<dbReference type="InterPro" id="IPR020901">
    <property type="entry name" value="Prtase_inh_Kunz-CS"/>
</dbReference>
<dbReference type="PANTHER" id="PTHR47769:SF1">
    <property type="entry name" value="WAP FOUR-DISULFIDE CORE DOMAIN PROTEIN 8"/>
    <property type="match status" value="1"/>
</dbReference>
<evidence type="ECO:0000259" key="4">
    <source>
        <dbReference type="PROSITE" id="PS50279"/>
    </source>
</evidence>
<dbReference type="InterPro" id="IPR000716">
    <property type="entry name" value="Thyroglobulin_1"/>
</dbReference>
<protein>
    <recommendedName>
        <fullName evidence="9">BPTI/Kunitz inhibitor domain-containing protein</fullName>
    </recommendedName>
</protein>
<feature type="domain" description="Thyroglobulin type-1" evidence="5">
    <location>
        <begin position="106"/>
        <end position="217"/>
    </location>
</feature>
<dbReference type="CDD" id="cd22593">
    <property type="entry name" value="Kunitz_conkunitzin"/>
    <property type="match status" value="1"/>
</dbReference>
<name>A0A433TTT9_ELYCH</name>
<dbReference type="CDD" id="cd00191">
    <property type="entry name" value="TY"/>
    <property type="match status" value="1"/>
</dbReference>
<comment type="caution">
    <text evidence="7">The sequence shown here is derived from an EMBL/GenBank/DDBJ whole genome shotgun (WGS) entry which is preliminary data.</text>
</comment>
<dbReference type="Pfam" id="PF00086">
    <property type="entry name" value="Thyroglobulin_1"/>
    <property type="match status" value="2"/>
</dbReference>
<keyword evidence="8" id="KW-1185">Reference proteome</keyword>
<dbReference type="SMART" id="SM00131">
    <property type="entry name" value="KU"/>
    <property type="match status" value="1"/>
</dbReference>
<dbReference type="InterPro" id="IPR008197">
    <property type="entry name" value="WAP_dom"/>
</dbReference>
<dbReference type="SMART" id="SM00211">
    <property type="entry name" value="TY"/>
    <property type="match status" value="2"/>
</dbReference>
<dbReference type="PROSITE" id="PS51162">
    <property type="entry name" value="THYROGLOBULIN_1_2"/>
    <property type="match status" value="2"/>
</dbReference>
<evidence type="ECO:0000256" key="1">
    <source>
        <dbReference type="ARBA" id="ARBA00023157"/>
    </source>
</evidence>
<dbReference type="SMART" id="SM00217">
    <property type="entry name" value="WAP"/>
    <property type="match status" value="3"/>
</dbReference>
<dbReference type="InterPro" id="IPR036880">
    <property type="entry name" value="Kunitz_BPTI_sf"/>
</dbReference>
<organism evidence="7 8">
    <name type="scientific">Elysia chlorotica</name>
    <name type="common">Eastern emerald elysia</name>
    <name type="synonym">Sea slug</name>
    <dbReference type="NCBI Taxonomy" id="188477"/>
    <lineage>
        <taxon>Eukaryota</taxon>
        <taxon>Metazoa</taxon>
        <taxon>Spiralia</taxon>
        <taxon>Lophotrochozoa</taxon>
        <taxon>Mollusca</taxon>
        <taxon>Gastropoda</taxon>
        <taxon>Heterobranchia</taxon>
        <taxon>Euthyneura</taxon>
        <taxon>Panpulmonata</taxon>
        <taxon>Sacoglossa</taxon>
        <taxon>Placobranchoidea</taxon>
        <taxon>Plakobranchidae</taxon>
        <taxon>Elysia</taxon>
    </lineage>
</organism>
<evidence type="ECO:0000256" key="3">
    <source>
        <dbReference type="SAM" id="MobiDB-lite"/>
    </source>
</evidence>
<evidence type="ECO:0000313" key="8">
    <source>
        <dbReference type="Proteomes" id="UP000271974"/>
    </source>
</evidence>
<evidence type="ECO:0000313" key="7">
    <source>
        <dbReference type="EMBL" id="RUS84985.1"/>
    </source>
</evidence>
<reference evidence="7 8" key="1">
    <citation type="submission" date="2019-01" db="EMBL/GenBank/DDBJ databases">
        <title>A draft genome assembly of the solar-powered sea slug Elysia chlorotica.</title>
        <authorList>
            <person name="Cai H."/>
            <person name="Li Q."/>
            <person name="Fang X."/>
            <person name="Li J."/>
            <person name="Curtis N.E."/>
            <person name="Altenburger A."/>
            <person name="Shibata T."/>
            <person name="Feng M."/>
            <person name="Maeda T."/>
            <person name="Schwartz J.A."/>
            <person name="Shigenobu S."/>
            <person name="Lundholm N."/>
            <person name="Nishiyama T."/>
            <person name="Yang H."/>
            <person name="Hasebe M."/>
            <person name="Li S."/>
            <person name="Pierce S.K."/>
            <person name="Wang J."/>
        </authorList>
    </citation>
    <scope>NUCLEOTIDE SEQUENCE [LARGE SCALE GENOMIC DNA]</scope>
    <source>
        <strain evidence="7">EC2010</strain>
        <tissue evidence="7">Whole organism of an adult</tissue>
    </source>
</reference>
<dbReference type="Gene3D" id="4.10.410.10">
    <property type="entry name" value="Pancreatic trypsin inhibitor Kunitz domain"/>
    <property type="match status" value="1"/>
</dbReference>
<dbReference type="PROSITE" id="PS51390">
    <property type="entry name" value="WAP"/>
    <property type="match status" value="2"/>
</dbReference>
<dbReference type="EMBL" id="RQTK01000186">
    <property type="protein sequence ID" value="RUS84985.1"/>
    <property type="molecule type" value="Genomic_DNA"/>
</dbReference>
<feature type="domain" description="BPTI/Kunitz inhibitor" evidence="4">
    <location>
        <begin position="492"/>
        <end position="548"/>
    </location>
</feature>
<evidence type="ECO:0000256" key="2">
    <source>
        <dbReference type="PROSITE-ProRule" id="PRU00500"/>
    </source>
</evidence>
<feature type="region of interest" description="Disordered" evidence="3">
    <location>
        <begin position="36"/>
        <end position="68"/>
    </location>
</feature>
<dbReference type="InterPro" id="IPR036857">
    <property type="entry name" value="Thyroglobulin_1_sf"/>
</dbReference>
<dbReference type="Gene3D" id="4.10.800.10">
    <property type="entry name" value="Thyroglobulin type-1"/>
    <property type="match status" value="2"/>
</dbReference>
<dbReference type="Gene3D" id="4.10.75.10">
    <property type="entry name" value="Elafin-like"/>
    <property type="match status" value="2"/>
</dbReference>
<evidence type="ECO:0000259" key="5">
    <source>
        <dbReference type="PROSITE" id="PS51162"/>
    </source>
</evidence>
<evidence type="ECO:0008006" key="9">
    <source>
        <dbReference type="Google" id="ProtNLM"/>
    </source>
</evidence>
<dbReference type="Pfam" id="PF00014">
    <property type="entry name" value="Kunitz_BPTI"/>
    <property type="match status" value="1"/>
</dbReference>
<feature type="domain" description="WAP" evidence="6">
    <location>
        <begin position="217"/>
        <end position="266"/>
    </location>
</feature>
<dbReference type="SUPFAM" id="SSF57362">
    <property type="entry name" value="BPTI-like"/>
    <property type="match status" value="1"/>
</dbReference>